<organism evidence="4 5">
    <name type="scientific">Anopheles maculatus</name>
    <dbReference type="NCBI Taxonomy" id="74869"/>
    <lineage>
        <taxon>Eukaryota</taxon>
        <taxon>Metazoa</taxon>
        <taxon>Ecdysozoa</taxon>
        <taxon>Arthropoda</taxon>
        <taxon>Hexapoda</taxon>
        <taxon>Insecta</taxon>
        <taxon>Pterygota</taxon>
        <taxon>Neoptera</taxon>
        <taxon>Endopterygota</taxon>
        <taxon>Diptera</taxon>
        <taxon>Nematocera</taxon>
        <taxon>Culicoidea</taxon>
        <taxon>Culicidae</taxon>
        <taxon>Anophelinae</taxon>
        <taxon>Anopheles</taxon>
        <taxon>Anopheles maculatus group</taxon>
    </lineage>
</organism>
<dbReference type="InterPro" id="IPR002931">
    <property type="entry name" value="Transglutaminase-like"/>
</dbReference>
<dbReference type="GO" id="GO:0003810">
    <property type="term" value="F:protein-glutamine gamma-glutamyltransferase activity"/>
    <property type="evidence" value="ECO:0007669"/>
    <property type="project" value="InterPro"/>
</dbReference>
<dbReference type="FunFam" id="3.90.260.10:FF:000002">
    <property type="entry name" value="Erythrocyte membrane protein band 4.2"/>
    <property type="match status" value="1"/>
</dbReference>
<dbReference type="InterPro" id="IPR050779">
    <property type="entry name" value="Transglutaminase"/>
</dbReference>
<dbReference type="EnsemblMetazoa" id="AMAM014336-RA">
    <property type="protein sequence ID" value="AMAM014336-PA"/>
    <property type="gene ID" value="AMAM014336"/>
</dbReference>
<dbReference type="Pfam" id="PF00927">
    <property type="entry name" value="Transglut_C"/>
    <property type="match status" value="2"/>
</dbReference>
<dbReference type="FunFam" id="2.60.40.10:FF:000090">
    <property type="entry name" value="Protein-glutamine gamma-glutamyltransferase 2"/>
    <property type="match status" value="1"/>
</dbReference>
<dbReference type="InterPro" id="IPR036238">
    <property type="entry name" value="Transglutaminase_C_sf"/>
</dbReference>
<dbReference type="InterPro" id="IPR013808">
    <property type="entry name" value="Transglutaminase_AS"/>
</dbReference>
<dbReference type="InterPro" id="IPR008958">
    <property type="entry name" value="Transglutaminase_C"/>
</dbReference>
<dbReference type="InterPro" id="IPR023608">
    <property type="entry name" value="Transglutaminase_animal"/>
</dbReference>
<dbReference type="Pfam" id="PF01841">
    <property type="entry name" value="Transglut_core"/>
    <property type="match status" value="1"/>
</dbReference>
<dbReference type="SMART" id="SM00460">
    <property type="entry name" value="TGc"/>
    <property type="match status" value="1"/>
</dbReference>
<sequence>YPRKWKLGQYESNILDVTFWLLGEVARVSATYRGNPIKVCRALSGVVNSQDDYGILLGKWIEPYEDGTAPSAWTGSVKILKEYYDTERPVRYGQCWVFAGVLATLCRALGIPCRIVTNFSSAHDSEASLTVDMYFNEEGNAMENFSRDQVWNFHVWNEVWLKRPDLGTEEYNGWQVVDGTPQESSYGAYKLGPAPVLAVKNGLVNILYDCDFVFAEVNADKVYWRYRGPSKPLKLIRKDTTAIGQFISTKAVGMDEREDITNNYKCGEQSSEAKLTMMRALKLGQSCLTKHYLKQIKTEDRTVDGCDVEFELELNDQALIGESFNIVLRVRNGSLDEAHTVNGRIHLNHILYTGKNVKTIRSHPFSTRIEPNEEQTIEVPIAFDDYYEPGMDEAIFKVTTFAIIGGLDYEYFSQKDYSLRKPDVQLQLSNTPVYQSTVKVTASFYNPLPIPINSGSFQIECSGVCKSITIAVHPVAAREKCEVVFMIVPSFKGNTQLSAKFQSNELSDIEGSLSFDVQDREVNLELHDGLVFS</sequence>
<dbReference type="AlphaFoldDB" id="A0A182SVM0"/>
<dbReference type="SUPFAM" id="SSF54001">
    <property type="entry name" value="Cysteine proteinases"/>
    <property type="match status" value="1"/>
</dbReference>
<evidence type="ECO:0000313" key="5">
    <source>
        <dbReference type="Proteomes" id="UP000075901"/>
    </source>
</evidence>
<evidence type="ECO:0000313" key="4">
    <source>
        <dbReference type="EnsemblMetazoa" id="AMAM014336-PA"/>
    </source>
</evidence>
<accession>A0A182SVM0</accession>
<reference evidence="5" key="1">
    <citation type="submission" date="2013-09" db="EMBL/GenBank/DDBJ databases">
        <title>The Genome Sequence of Anopheles maculatus species B.</title>
        <authorList>
            <consortium name="The Broad Institute Genomics Platform"/>
            <person name="Neafsey D.E."/>
            <person name="Besansky N."/>
            <person name="Howell P."/>
            <person name="Walton C."/>
            <person name="Young S.K."/>
            <person name="Zeng Q."/>
            <person name="Gargeya S."/>
            <person name="Fitzgerald M."/>
            <person name="Haas B."/>
            <person name="Abouelleil A."/>
            <person name="Allen A.W."/>
            <person name="Alvarado L."/>
            <person name="Arachchi H.M."/>
            <person name="Berlin A.M."/>
            <person name="Chapman S.B."/>
            <person name="Gainer-Dewar J."/>
            <person name="Goldberg J."/>
            <person name="Griggs A."/>
            <person name="Gujja S."/>
            <person name="Hansen M."/>
            <person name="Howarth C."/>
            <person name="Imamovic A."/>
            <person name="Ireland A."/>
            <person name="Larimer J."/>
            <person name="McCowan C."/>
            <person name="Murphy C."/>
            <person name="Pearson M."/>
            <person name="Poon T.W."/>
            <person name="Priest M."/>
            <person name="Roberts A."/>
            <person name="Saif S."/>
            <person name="Shea T."/>
            <person name="Sisk P."/>
            <person name="Sykes S."/>
            <person name="Wortman J."/>
            <person name="Nusbaum C."/>
            <person name="Birren B."/>
        </authorList>
    </citation>
    <scope>NUCLEOTIDE SEQUENCE [LARGE SCALE GENOMIC DNA]</scope>
    <source>
        <strain evidence="5">maculatus3</strain>
    </source>
</reference>
<evidence type="ECO:0000256" key="1">
    <source>
        <dbReference type="ARBA" id="ARBA00005968"/>
    </source>
</evidence>
<comment type="similarity">
    <text evidence="1">Belongs to the transglutaminase superfamily. Transglutaminase family.</text>
</comment>
<dbReference type="InterPro" id="IPR036985">
    <property type="entry name" value="Transglutaminase-like_sf"/>
</dbReference>
<keyword evidence="5" id="KW-1185">Reference proteome</keyword>
<reference evidence="4" key="2">
    <citation type="submission" date="2020-05" db="UniProtKB">
        <authorList>
            <consortium name="EnsemblMetazoa"/>
        </authorList>
    </citation>
    <scope>IDENTIFICATION</scope>
    <source>
        <strain evidence="4">maculatus3</strain>
    </source>
</reference>
<protein>
    <recommendedName>
        <fullName evidence="3">Transglutaminase-like domain-containing protein</fullName>
    </recommendedName>
</protein>
<evidence type="ECO:0000256" key="2">
    <source>
        <dbReference type="PIRSR" id="PIRSR000459-1"/>
    </source>
</evidence>
<name>A0A182SVM0_9DIPT</name>
<feature type="active site" evidence="2">
    <location>
        <position position="154"/>
    </location>
</feature>
<evidence type="ECO:0000259" key="3">
    <source>
        <dbReference type="SMART" id="SM00460"/>
    </source>
</evidence>
<dbReference type="PANTHER" id="PTHR11590">
    <property type="entry name" value="PROTEIN-GLUTAMINE GAMMA-GLUTAMYLTRANSFERASE"/>
    <property type="match status" value="1"/>
</dbReference>
<dbReference type="Proteomes" id="UP000075901">
    <property type="component" value="Unassembled WGS sequence"/>
</dbReference>
<dbReference type="InterPro" id="IPR013783">
    <property type="entry name" value="Ig-like_fold"/>
</dbReference>
<feature type="active site" evidence="2">
    <location>
        <position position="95"/>
    </location>
</feature>
<dbReference type="Gene3D" id="3.90.260.10">
    <property type="entry name" value="Transglutaminase-like"/>
    <property type="match status" value="1"/>
</dbReference>
<dbReference type="PROSITE" id="PS00547">
    <property type="entry name" value="TRANSGLUTAMINASES"/>
    <property type="match status" value="1"/>
</dbReference>
<dbReference type="PANTHER" id="PTHR11590:SF69">
    <property type="entry name" value="RE08173P"/>
    <property type="match status" value="1"/>
</dbReference>
<dbReference type="PIRSF" id="PIRSF000459">
    <property type="entry name" value="TGM_EBP42"/>
    <property type="match status" value="1"/>
</dbReference>
<dbReference type="SUPFAM" id="SSF49309">
    <property type="entry name" value="Transglutaminase, two C-terminal domains"/>
    <property type="match status" value="2"/>
</dbReference>
<dbReference type="Gene3D" id="2.60.40.10">
    <property type="entry name" value="Immunoglobulins"/>
    <property type="match status" value="2"/>
</dbReference>
<feature type="domain" description="Transglutaminase-like" evidence="3">
    <location>
        <begin position="87"/>
        <end position="181"/>
    </location>
</feature>
<dbReference type="InterPro" id="IPR038765">
    <property type="entry name" value="Papain-like_cys_pep_sf"/>
</dbReference>
<dbReference type="VEuPathDB" id="VectorBase:AMAM014336"/>
<feature type="active site" evidence="2">
    <location>
        <position position="178"/>
    </location>
</feature>
<proteinExistence type="inferred from homology"/>